<reference evidence="4 5" key="1">
    <citation type="submission" date="2024-11" db="EMBL/GenBank/DDBJ databases">
        <title>A near-complete genome assembly of Cinchona calisaya.</title>
        <authorList>
            <person name="Lian D.C."/>
            <person name="Zhao X.W."/>
            <person name="Wei L."/>
        </authorList>
    </citation>
    <scope>NUCLEOTIDE SEQUENCE [LARGE SCALE GENOMIC DNA]</scope>
    <source>
        <tissue evidence="4">Nenye</tissue>
    </source>
</reference>
<dbReference type="InterPro" id="IPR053781">
    <property type="entry name" value="F-box_AtFBL13-like"/>
</dbReference>
<dbReference type="InterPro" id="IPR001810">
    <property type="entry name" value="F-box_dom"/>
</dbReference>
<keyword evidence="5" id="KW-1185">Reference proteome</keyword>
<proteinExistence type="predicted"/>
<dbReference type="SUPFAM" id="SSF52047">
    <property type="entry name" value="RNI-like"/>
    <property type="match status" value="1"/>
</dbReference>
<evidence type="ECO:0008006" key="6">
    <source>
        <dbReference type="Google" id="ProtNLM"/>
    </source>
</evidence>
<dbReference type="InterPro" id="IPR055411">
    <property type="entry name" value="LRR_FXL15/At3g58940/PEG3-like"/>
</dbReference>
<evidence type="ECO:0000313" key="4">
    <source>
        <dbReference type="EMBL" id="KAL3511714.1"/>
    </source>
</evidence>
<comment type="caution">
    <text evidence="4">The sequence shown here is derived from an EMBL/GenBank/DDBJ whole genome shotgun (WGS) entry which is preliminary data.</text>
</comment>
<dbReference type="PANTHER" id="PTHR31293">
    <property type="entry name" value="RNI-LIKE SUPERFAMILY PROTEIN"/>
    <property type="match status" value="1"/>
</dbReference>
<dbReference type="Proteomes" id="UP001630127">
    <property type="component" value="Unassembled WGS sequence"/>
</dbReference>
<dbReference type="CDD" id="cd22160">
    <property type="entry name" value="F-box_AtFBL13-like"/>
    <property type="match status" value="1"/>
</dbReference>
<sequence>MGPWTYKTQPRVSCQTYKNPIELQRSPEIDVSALISQWFSPPQFLRKNKLQKVGLIEMKFFRDRILQLKLVYRDHAVRGNYNRGKEVIGQHLVDGNLPSSRKRKNLHADSKPNRVKKKKKVGEINGVDEGIESMDWFSELPEHIIHHILALLRCPKDVARTSVLSKKWKNIWTSFNTFSFDQRNFHVKGAPRKSCRIQASQNRENFVRHIRKSMETRIDPLHSIHKFRLHITSFTHKLAPSSLNSWIDTAVRKHVKELDIHVKLAGGYSLPSAVFTSKTITSLKLYSCKLDGLGAIQLPKLRELFIKGVHVEEATIQNFVHSCPLIEDFRIIYCGGLERLHVSSLYI</sequence>
<dbReference type="InterPro" id="IPR036047">
    <property type="entry name" value="F-box-like_dom_sf"/>
</dbReference>
<dbReference type="Gene3D" id="1.20.1280.50">
    <property type="match status" value="1"/>
</dbReference>
<name>A0ABD2YXU7_9GENT</name>
<evidence type="ECO:0000259" key="3">
    <source>
        <dbReference type="Pfam" id="PF24758"/>
    </source>
</evidence>
<feature type="domain" description="F-box" evidence="2">
    <location>
        <begin position="137"/>
        <end position="177"/>
    </location>
</feature>
<organism evidence="4 5">
    <name type="scientific">Cinchona calisaya</name>
    <dbReference type="NCBI Taxonomy" id="153742"/>
    <lineage>
        <taxon>Eukaryota</taxon>
        <taxon>Viridiplantae</taxon>
        <taxon>Streptophyta</taxon>
        <taxon>Embryophyta</taxon>
        <taxon>Tracheophyta</taxon>
        <taxon>Spermatophyta</taxon>
        <taxon>Magnoliopsida</taxon>
        <taxon>eudicotyledons</taxon>
        <taxon>Gunneridae</taxon>
        <taxon>Pentapetalae</taxon>
        <taxon>asterids</taxon>
        <taxon>lamiids</taxon>
        <taxon>Gentianales</taxon>
        <taxon>Rubiaceae</taxon>
        <taxon>Cinchonoideae</taxon>
        <taxon>Cinchoneae</taxon>
        <taxon>Cinchona</taxon>
    </lineage>
</organism>
<evidence type="ECO:0000313" key="5">
    <source>
        <dbReference type="Proteomes" id="UP001630127"/>
    </source>
</evidence>
<dbReference type="InterPro" id="IPR055294">
    <property type="entry name" value="FBL60-like"/>
</dbReference>
<gene>
    <name evidence="4" type="ORF">ACH5RR_024431</name>
</gene>
<dbReference type="AlphaFoldDB" id="A0ABD2YXU7"/>
<dbReference type="EMBL" id="JBJUIK010000011">
    <property type="protein sequence ID" value="KAL3511714.1"/>
    <property type="molecule type" value="Genomic_DNA"/>
</dbReference>
<protein>
    <recommendedName>
        <fullName evidence="6">F-box domain-containing protein</fullName>
    </recommendedName>
</protein>
<feature type="domain" description="F-box/LRR-repeat protein 15/At3g58940/PEG3-like LRR" evidence="3">
    <location>
        <begin position="243"/>
        <end position="344"/>
    </location>
</feature>
<dbReference type="Pfam" id="PF00646">
    <property type="entry name" value="F-box"/>
    <property type="match status" value="1"/>
</dbReference>
<evidence type="ECO:0000259" key="2">
    <source>
        <dbReference type="Pfam" id="PF00646"/>
    </source>
</evidence>
<dbReference type="SUPFAM" id="SSF81383">
    <property type="entry name" value="F-box domain"/>
    <property type="match status" value="1"/>
</dbReference>
<dbReference type="PANTHER" id="PTHR31293:SF12">
    <property type="entry name" value="RNI-LIKE SUPERFAMILY PROTEIN"/>
    <property type="match status" value="1"/>
</dbReference>
<feature type="region of interest" description="Disordered" evidence="1">
    <location>
        <begin position="95"/>
        <end position="119"/>
    </location>
</feature>
<dbReference type="Pfam" id="PF24758">
    <property type="entry name" value="LRR_At5g56370"/>
    <property type="match status" value="1"/>
</dbReference>
<evidence type="ECO:0000256" key="1">
    <source>
        <dbReference type="SAM" id="MobiDB-lite"/>
    </source>
</evidence>
<accession>A0ABD2YXU7</accession>